<evidence type="ECO:0000313" key="2">
    <source>
        <dbReference type="Proteomes" id="UP000054422"/>
    </source>
</evidence>
<accession>A0A0A2SS64</accession>
<dbReference type="AlphaFoldDB" id="A0A0A2SS64"/>
<organism evidence="1 2">
    <name type="scientific">Legionella norrlandica</name>
    <dbReference type="NCBI Taxonomy" id="1498499"/>
    <lineage>
        <taxon>Bacteria</taxon>
        <taxon>Pseudomonadati</taxon>
        <taxon>Pseudomonadota</taxon>
        <taxon>Gammaproteobacteria</taxon>
        <taxon>Legionellales</taxon>
        <taxon>Legionellaceae</taxon>
        <taxon>Legionella</taxon>
    </lineage>
</organism>
<dbReference type="EMBL" id="JNCF01000055">
    <property type="protein sequence ID" value="KGP62576.1"/>
    <property type="molecule type" value="Genomic_DNA"/>
</dbReference>
<sequence length="250" mass="28773">MNFFSQKQKGVLESLRLYNNEVRYILEELIGSSDWISYQDSDNNPVDIQIIELKKDHYCAVIHCEGLCAVDDKQLFIRNAVEFVIKQKKLPVSFENIAVGGLVGDEGRLGCLYRLIGQTPLPVHAYTAFKLPGENYVHIEDPRTGLFDRNEKLQSRTDDQICCFAASVLFYFCYKNLQKDNITKNTPKLFAEIYKNSELRALMQALENQVGYSVTTKKQVINSFIVQLLNFENPLIQDEEKRSTELQCTH</sequence>
<proteinExistence type="predicted"/>
<gene>
    <name evidence="1" type="ORF">EP47_01330</name>
</gene>
<dbReference type="RefSeq" id="WP_035890832.1">
    <property type="nucleotide sequence ID" value="NZ_JNCF01000055.1"/>
</dbReference>
<comment type="caution">
    <text evidence="1">The sequence shown here is derived from an EMBL/GenBank/DDBJ whole genome shotgun (WGS) entry which is preliminary data.</text>
</comment>
<dbReference type="OrthoDB" id="5634985at2"/>
<dbReference type="STRING" id="1498499.EP47_01330"/>
<evidence type="ECO:0000313" key="1">
    <source>
        <dbReference type="EMBL" id="KGP62576.1"/>
    </source>
</evidence>
<reference evidence="1 2" key="1">
    <citation type="submission" date="2014-05" db="EMBL/GenBank/DDBJ databases">
        <authorList>
            <person name="Rizzardi K."/>
            <person name="Winiecka-Krusnell J."/>
            <person name="Ramliden M."/>
            <person name="Alm E."/>
            <person name="Andersson S."/>
            <person name="Byfors S."/>
        </authorList>
    </citation>
    <scope>NUCLEOTIDE SEQUENCE [LARGE SCALE GENOMIC DNA]</scope>
    <source>
        <strain evidence="1 2">LEGN</strain>
    </source>
</reference>
<protein>
    <submittedName>
        <fullName evidence="1">Uncharacterized protein</fullName>
    </submittedName>
</protein>
<dbReference type="Proteomes" id="UP000054422">
    <property type="component" value="Unassembled WGS sequence"/>
</dbReference>
<name>A0A0A2SS64_9GAMM</name>
<keyword evidence="2" id="KW-1185">Reference proteome</keyword>